<organism evidence="10 11">
    <name type="scientific">Cuscuta europaea</name>
    <name type="common">European dodder</name>
    <dbReference type="NCBI Taxonomy" id="41803"/>
    <lineage>
        <taxon>Eukaryota</taxon>
        <taxon>Viridiplantae</taxon>
        <taxon>Streptophyta</taxon>
        <taxon>Embryophyta</taxon>
        <taxon>Tracheophyta</taxon>
        <taxon>Spermatophyta</taxon>
        <taxon>Magnoliopsida</taxon>
        <taxon>eudicotyledons</taxon>
        <taxon>Gunneridae</taxon>
        <taxon>Pentapetalae</taxon>
        <taxon>asterids</taxon>
        <taxon>lamiids</taxon>
        <taxon>Solanales</taxon>
        <taxon>Convolvulaceae</taxon>
        <taxon>Cuscuteae</taxon>
        <taxon>Cuscuta</taxon>
        <taxon>Cuscuta subgen. Cuscuta</taxon>
    </lineage>
</organism>
<comment type="subcellular location">
    <subcellularLocation>
        <location evidence="1">Nucleus</location>
    </subcellularLocation>
</comment>
<dbReference type="InterPro" id="IPR046955">
    <property type="entry name" value="PHR1-like"/>
</dbReference>
<evidence type="ECO:0000256" key="4">
    <source>
        <dbReference type="ARBA" id="ARBA00023054"/>
    </source>
</evidence>
<protein>
    <recommendedName>
        <fullName evidence="12">HTH myb-type domain-containing protein</fullName>
    </recommendedName>
</protein>
<feature type="domain" description="Myb-like" evidence="8">
    <location>
        <begin position="46"/>
        <end position="96"/>
    </location>
</feature>
<sequence>MSSPRQFLKMAPPEEDPRYILQRMALLPTLQNNETTLVLSCDPKPRLKWTPQLHHRFLEAVNQLGGAEKATPKSLMRVMNIDGLTLYHLKSHLQKFRLGKSHQLNCDHENSQDYQQSQSQESQSRSESYDGAHDHQMNESMKIAQALEMQMEVQKKLQEQIQVQRNLQMRIESQGKYLQTVLKKAHEALSRYSPLVQADLSSVSTLTEIGCSLSNCTYQTQEQLVTGIGCSLESSLTSSETSAGIKEDNEVYNDSVELSLMEMHPRKQKGLVDNDDDDSGRKRNRSMASFDDFVENPSSHKRFQSSFSNNEDNFKKLGFLEIIDLNVQCVSGFDG</sequence>
<dbReference type="OrthoDB" id="551907at2759"/>
<feature type="region of interest" description="Disordered" evidence="7">
    <location>
        <begin position="108"/>
        <end position="133"/>
    </location>
</feature>
<comment type="caution">
    <text evidence="10">The sequence shown here is derived from an EMBL/GenBank/DDBJ whole genome shotgun (WGS) entry which is preliminary data.</text>
</comment>
<dbReference type="PANTHER" id="PTHR31499">
    <property type="entry name" value="MYB FAMILY TRANSCRIPTION FACTOR PHL11"/>
    <property type="match status" value="1"/>
</dbReference>
<evidence type="ECO:0000256" key="7">
    <source>
        <dbReference type="SAM" id="MobiDB-lite"/>
    </source>
</evidence>
<evidence type="ECO:0000259" key="9">
    <source>
        <dbReference type="Pfam" id="PF14379"/>
    </source>
</evidence>
<dbReference type="FunFam" id="1.10.10.60:FF:000002">
    <property type="entry name" value="Myb family transcription factor"/>
    <property type="match status" value="1"/>
</dbReference>
<dbReference type="PANTHER" id="PTHR31499:SF11">
    <property type="entry name" value="MYB FAMILY TRANSCRIPTION FACTOR PHL8"/>
    <property type="match status" value="1"/>
</dbReference>
<dbReference type="Proteomes" id="UP001152484">
    <property type="component" value="Unassembled WGS sequence"/>
</dbReference>
<reference evidence="10" key="1">
    <citation type="submission" date="2022-07" db="EMBL/GenBank/DDBJ databases">
        <authorList>
            <person name="Macas J."/>
            <person name="Novak P."/>
            <person name="Neumann P."/>
        </authorList>
    </citation>
    <scope>NUCLEOTIDE SEQUENCE</scope>
</reference>
<evidence type="ECO:0000313" key="11">
    <source>
        <dbReference type="Proteomes" id="UP001152484"/>
    </source>
</evidence>
<feature type="compositionally biased region" description="Low complexity" evidence="7">
    <location>
        <begin position="112"/>
        <end position="126"/>
    </location>
</feature>
<dbReference type="Pfam" id="PF14379">
    <property type="entry name" value="Myb_CC_LHEQLE"/>
    <property type="match status" value="1"/>
</dbReference>
<evidence type="ECO:0000256" key="5">
    <source>
        <dbReference type="ARBA" id="ARBA00023163"/>
    </source>
</evidence>
<keyword evidence="5" id="KW-0804">Transcription</keyword>
<evidence type="ECO:0008006" key="12">
    <source>
        <dbReference type="Google" id="ProtNLM"/>
    </source>
</evidence>
<dbReference type="InterPro" id="IPR025756">
    <property type="entry name" value="Myb_CC_LHEQLE"/>
</dbReference>
<feature type="region of interest" description="Disordered" evidence="7">
    <location>
        <begin position="263"/>
        <end position="307"/>
    </location>
</feature>
<dbReference type="GO" id="GO:0010597">
    <property type="term" value="P:green leaf volatile biosynthetic process"/>
    <property type="evidence" value="ECO:0007669"/>
    <property type="project" value="UniProtKB-ARBA"/>
</dbReference>
<dbReference type="InterPro" id="IPR006447">
    <property type="entry name" value="Myb_dom_plants"/>
</dbReference>
<dbReference type="GO" id="GO:0005634">
    <property type="term" value="C:nucleus"/>
    <property type="evidence" value="ECO:0007669"/>
    <property type="project" value="UniProtKB-SubCell"/>
</dbReference>
<proteinExistence type="inferred from homology"/>
<dbReference type="NCBIfam" id="TIGR01557">
    <property type="entry name" value="myb_SHAQKYF"/>
    <property type="match status" value="1"/>
</dbReference>
<gene>
    <name evidence="10" type="ORF">CEURO_LOCUS15191</name>
</gene>
<dbReference type="InterPro" id="IPR009057">
    <property type="entry name" value="Homeodomain-like_sf"/>
</dbReference>
<comment type="similarity">
    <text evidence="2">Belongs to the MYB-CC family.</text>
</comment>
<dbReference type="SUPFAM" id="SSF46689">
    <property type="entry name" value="Homeodomain-like"/>
    <property type="match status" value="1"/>
</dbReference>
<feature type="domain" description="MYB-CC type transcription factor LHEQLE-containing" evidence="9">
    <location>
        <begin position="141"/>
        <end position="187"/>
    </location>
</feature>
<evidence type="ECO:0000313" key="10">
    <source>
        <dbReference type="EMBL" id="CAH9100988.1"/>
    </source>
</evidence>
<keyword evidence="4" id="KW-0175">Coiled coil</keyword>
<dbReference type="EMBL" id="CAMAPE010000038">
    <property type="protein sequence ID" value="CAH9100988.1"/>
    <property type="molecule type" value="Genomic_DNA"/>
</dbReference>
<dbReference type="AlphaFoldDB" id="A0A9P1EEE0"/>
<dbReference type="GO" id="GO:0003700">
    <property type="term" value="F:DNA-binding transcription factor activity"/>
    <property type="evidence" value="ECO:0007669"/>
    <property type="project" value="InterPro"/>
</dbReference>
<accession>A0A9P1EEE0</accession>
<dbReference type="Gene3D" id="1.10.10.60">
    <property type="entry name" value="Homeodomain-like"/>
    <property type="match status" value="1"/>
</dbReference>
<dbReference type="Pfam" id="PF00249">
    <property type="entry name" value="Myb_DNA-binding"/>
    <property type="match status" value="1"/>
</dbReference>
<name>A0A9P1EEE0_CUSEU</name>
<dbReference type="GO" id="GO:0000976">
    <property type="term" value="F:transcription cis-regulatory region binding"/>
    <property type="evidence" value="ECO:0007669"/>
    <property type="project" value="UniProtKB-ARBA"/>
</dbReference>
<keyword evidence="6" id="KW-0539">Nucleus</keyword>
<evidence type="ECO:0000256" key="3">
    <source>
        <dbReference type="ARBA" id="ARBA00023015"/>
    </source>
</evidence>
<evidence type="ECO:0000259" key="8">
    <source>
        <dbReference type="Pfam" id="PF00249"/>
    </source>
</evidence>
<keyword evidence="11" id="KW-1185">Reference proteome</keyword>
<keyword evidence="3" id="KW-0805">Transcription regulation</keyword>
<evidence type="ECO:0000256" key="6">
    <source>
        <dbReference type="ARBA" id="ARBA00023242"/>
    </source>
</evidence>
<evidence type="ECO:0000256" key="2">
    <source>
        <dbReference type="ARBA" id="ARBA00006783"/>
    </source>
</evidence>
<dbReference type="InterPro" id="IPR001005">
    <property type="entry name" value="SANT/Myb"/>
</dbReference>
<evidence type="ECO:0000256" key="1">
    <source>
        <dbReference type="ARBA" id="ARBA00004123"/>
    </source>
</evidence>